<evidence type="ECO:0000313" key="1">
    <source>
        <dbReference type="EMBL" id="KNY26924.1"/>
    </source>
</evidence>
<sequence>MRIEKLNPDVIENIYYKTIVSGDKITNAKLPILMGVVSGLPKYIDALVVTSDLQGIVEKDNNEILLGEVLADYLPLFVEVELGLQPRNVGIILCGDLYATLSKRGGLGDVTGVWNHFNKHFRWVAGISGNHDSFGAFL</sequence>
<dbReference type="STRING" id="398512.Bccel_2189"/>
<evidence type="ECO:0000313" key="2">
    <source>
        <dbReference type="Proteomes" id="UP000036923"/>
    </source>
</evidence>
<dbReference type="OrthoDB" id="2729229at2"/>
<protein>
    <recommendedName>
        <fullName evidence="3">Calcineurin-like phosphoesterase domain-containing protein</fullName>
    </recommendedName>
</protein>
<dbReference type="eggNOG" id="COG1408">
    <property type="taxonomic scope" value="Bacteria"/>
</dbReference>
<evidence type="ECO:0008006" key="3">
    <source>
        <dbReference type="Google" id="ProtNLM"/>
    </source>
</evidence>
<keyword evidence="2" id="KW-1185">Reference proteome</keyword>
<name>A0A0L6JMC6_9FIRM</name>
<comment type="caution">
    <text evidence="1">The sequence shown here is derived from an EMBL/GenBank/DDBJ whole genome shotgun (WGS) entry which is preliminary data.</text>
</comment>
<organism evidence="1 2">
    <name type="scientific">Pseudobacteroides cellulosolvens ATCC 35603 = DSM 2933</name>
    <dbReference type="NCBI Taxonomy" id="398512"/>
    <lineage>
        <taxon>Bacteria</taxon>
        <taxon>Bacillati</taxon>
        <taxon>Bacillota</taxon>
        <taxon>Clostridia</taxon>
        <taxon>Eubacteriales</taxon>
        <taxon>Oscillospiraceae</taxon>
        <taxon>Pseudobacteroides</taxon>
    </lineage>
</organism>
<dbReference type="AlphaFoldDB" id="A0A0L6JMC6"/>
<dbReference type="EMBL" id="LGTC01000001">
    <property type="protein sequence ID" value="KNY26924.1"/>
    <property type="molecule type" value="Genomic_DNA"/>
</dbReference>
<reference evidence="2" key="1">
    <citation type="submission" date="2015-07" db="EMBL/GenBank/DDBJ databases">
        <title>Near-Complete Genome Sequence of the Cellulolytic Bacterium Bacteroides (Pseudobacteroides) cellulosolvens ATCC 35603.</title>
        <authorList>
            <person name="Dassa B."/>
            <person name="Utturkar S.M."/>
            <person name="Klingeman D.M."/>
            <person name="Hurt R.A."/>
            <person name="Keller M."/>
            <person name="Xu J."/>
            <person name="Reddy Y.H.K."/>
            <person name="Borovok I."/>
            <person name="Grinberg I.R."/>
            <person name="Lamed R."/>
            <person name="Zhivin O."/>
            <person name="Bayer E.A."/>
            <person name="Brown S.D."/>
        </authorList>
    </citation>
    <scope>NUCLEOTIDE SEQUENCE [LARGE SCALE GENOMIC DNA]</scope>
    <source>
        <strain evidence="2">DSM 2933</strain>
    </source>
</reference>
<gene>
    <name evidence="1" type="ORF">Bccel_2189</name>
</gene>
<accession>A0A0L6JMC6</accession>
<dbReference type="Proteomes" id="UP000036923">
    <property type="component" value="Unassembled WGS sequence"/>
</dbReference>
<dbReference type="RefSeq" id="WP_050753359.1">
    <property type="nucleotide sequence ID" value="NZ_JQKC01000069.1"/>
</dbReference>
<proteinExistence type="predicted"/>